<sequence>MAERAGSRRSQEVAVLVAVVGAVVLLAAFAGFLFLQDRDSGGSDPEPAPTPKVRPAFVHESFQEACDALVDKGIRGKRAKAPAIEDKDEIAEAYLDPESGPVLGIGLTVCDRGWVIIVGVDERTAKVPSVGTNGTPVIAYLRAPYVAE</sequence>
<organism evidence="2 3">
    <name type="scientific">Nocardioides silvaticus</name>
    <dbReference type="NCBI Taxonomy" id="2201891"/>
    <lineage>
        <taxon>Bacteria</taxon>
        <taxon>Bacillati</taxon>
        <taxon>Actinomycetota</taxon>
        <taxon>Actinomycetes</taxon>
        <taxon>Propionibacteriales</taxon>
        <taxon>Nocardioidaceae</taxon>
        <taxon>Nocardioides</taxon>
    </lineage>
</organism>
<gene>
    <name evidence="2" type="ORF">DJ010_21560</name>
</gene>
<dbReference type="AlphaFoldDB" id="A0A316T9D3"/>
<name>A0A316T9D3_9ACTN</name>
<dbReference type="RefSeq" id="WP_109697519.1">
    <property type="nucleotide sequence ID" value="NZ_QGDD01000015.1"/>
</dbReference>
<comment type="caution">
    <text evidence="2">The sequence shown here is derived from an EMBL/GenBank/DDBJ whole genome shotgun (WGS) entry which is preliminary data.</text>
</comment>
<feature type="transmembrane region" description="Helical" evidence="1">
    <location>
        <begin position="12"/>
        <end position="35"/>
    </location>
</feature>
<keyword evidence="1" id="KW-0472">Membrane</keyword>
<dbReference type="Proteomes" id="UP000245507">
    <property type="component" value="Unassembled WGS sequence"/>
</dbReference>
<proteinExistence type="predicted"/>
<protein>
    <submittedName>
        <fullName evidence="2">Uncharacterized protein</fullName>
    </submittedName>
</protein>
<evidence type="ECO:0000256" key="1">
    <source>
        <dbReference type="SAM" id="Phobius"/>
    </source>
</evidence>
<reference evidence="2 3" key="1">
    <citation type="submission" date="2018-05" db="EMBL/GenBank/DDBJ databases">
        <title>Nocardioides silvaticus genome.</title>
        <authorList>
            <person name="Li C."/>
            <person name="Wang G."/>
        </authorList>
    </citation>
    <scope>NUCLEOTIDE SEQUENCE [LARGE SCALE GENOMIC DNA]</scope>
    <source>
        <strain evidence="2 3">CCTCC AB 2018079</strain>
    </source>
</reference>
<dbReference type="EMBL" id="QGDD01000015">
    <property type="protein sequence ID" value="PWN00837.1"/>
    <property type="molecule type" value="Genomic_DNA"/>
</dbReference>
<keyword evidence="1" id="KW-0812">Transmembrane</keyword>
<keyword evidence="1" id="KW-1133">Transmembrane helix</keyword>
<evidence type="ECO:0000313" key="2">
    <source>
        <dbReference type="EMBL" id="PWN00837.1"/>
    </source>
</evidence>
<accession>A0A316T9D3</accession>
<evidence type="ECO:0000313" key="3">
    <source>
        <dbReference type="Proteomes" id="UP000245507"/>
    </source>
</evidence>
<keyword evidence="3" id="KW-1185">Reference proteome</keyword>